<keyword evidence="2" id="KW-1185">Reference proteome</keyword>
<dbReference type="Proteomes" id="UP000822688">
    <property type="component" value="Chromosome 12"/>
</dbReference>
<accession>A0A8T0G6C2</accession>
<comment type="caution">
    <text evidence="1">The sequence shown here is derived from an EMBL/GenBank/DDBJ whole genome shotgun (WGS) entry which is preliminary data.</text>
</comment>
<evidence type="ECO:0000313" key="1">
    <source>
        <dbReference type="EMBL" id="KAG0553639.1"/>
    </source>
</evidence>
<organism evidence="1 2">
    <name type="scientific">Ceratodon purpureus</name>
    <name type="common">Fire moss</name>
    <name type="synonym">Dicranum purpureum</name>
    <dbReference type="NCBI Taxonomy" id="3225"/>
    <lineage>
        <taxon>Eukaryota</taxon>
        <taxon>Viridiplantae</taxon>
        <taxon>Streptophyta</taxon>
        <taxon>Embryophyta</taxon>
        <taxon>Bryophyta</taxon>
        <taxon>Bryophytina</taxon>
        <taxon>Bryopsida</taxon>
        <taxon>Dicranidae</taxon>
        <taxon>Pseudoditrichales</taxon>
        <taxon>Ditrichaceae</taxon>
        <taxon>Ceratodon</taxon>
    </lineage>
</organism>
<sequence length="147" mass="16472">MASGILRTIWSWIFKAKVAYTDTSSLASAETLELYLTLTTKCMEEVDRMTMVSAALKFNQEQCDYLAEKLKVAVRSAHSYLEVISLWRSPSASTDNEIETRALEVFKLLFALGMEVETFIKGCCKDTWIQSAILMTNMSVGTGMICV</sequence>
<dbReference type="AlphaFoldDB" id="A0A8T0G6C2"/>
<name>A0A8T0G6C2_CERPU</name>
<reference evidence="1" key="1">
    <citation type="submission" date="2020-06" db="EMBL/GenBank/DDBJ databases">
        <title>WGS assembly of Ceratodon purpureus strain R40.</title>
        <authorList>
            <person name="Carey S.B."/>
            <person name="Jenkins J."/>
            <person name="Shu S."/>
            <person name="Lovell J.T."/>
            <person name="Sreedasyam A."/>
            <person name="Maumus F."/>
            <person name="Tiley G.P."/>
            <person name="Fernandez-Pozo N."/>
            <person name="Barry K."/>
            <person name="Chen C."/>
            <person name="Wang M."/>
            <person name="Lipzen A."/>
            <person name="Daum C."/>
            <person name="Saski C.A."/>
            <person name="Payton A.C."/>
            <person name="Mcbreen J.C."/>
            <person name="Conrad R.E."/>
            <person name="Kollar L.M."/>
            <person name="Olsson S."/>
            <person name="Huttunen S."/>
            <person name="Landis J.B."/>
            <person name="Wickett N.J."/>
            <person name="Johnson M.G."/>
            <person name="Rensing S.A."/>
            <person name="Grimwood J."/>
            <person name="Schmutz J."/>
            <person name="Mcdaniel S.F."/>
        </authorList>
    </citation>
    <scope>NUCLEOTIDE SEQUENCE</scope>
    <source>
        <strain evidence="1">R40</strain>
    </source>
</reference>
<evidence type="ECO:0000313" key="2">
    <source>
        <dbReference type="Proteomes" id="UP000822688"/>
    </source>
</evidence>
<dbReference type="EMBL" id="CM026433">
    <property type="protein sequence ID" value="KAG0553639.1"/>
    <property type="molecule type" value="Genomic_DNA"/>
</dbReference>
<proteinExistence type="predicted"/>
<gene>
    <name evidence="1" type="ORF">KC19_12G027300</name>
</gene>
<protein>
    <submittedName>
        <fullName evidence="1">Uncharacterized protein</fullName>
    </submittedName>
</protein>